<accession>A0A2B7XG41</accession>
<protein>
    <submittedName>
        <fullName evidence="1">Uncharacterized protein</fullName>
    </submittedName>
</protein>
<keyword evidence="2" id="KW-1185">Reference proteome</keyword>
<dbReference type="EMBL" id="PDNA01000165">
    <property type="protein sequence ID" value="PGH07741.1"/>
    <property type="molecule type" value="Genomic_DNA"/>
</dbReference>
<organism evidence="1 2">
    <name type="scientific">Polytolypa hystricis (strain UAMH7299)</name>
    <dbReference type="NCBI Taxonomy" id="1447883"/>
    <lineage>
        <taxon>Eukaryota</taxon>
        <taxon>Fungi</taxon>
        <taxon>Dikarya</taxon>
        <taxon>Ascomycota</taxon>
        <taxon>Pezizomycotina</taxon>
        <taxon>Eurotiomycetes</taxon>
        <taxon>Eurotiomycetidae</taxon>
        <taxon>Onygenales</taxon>
        <taxon>Onygenales incertae sedis</taxon>
        <taxon>Polytolypa</taxon>
    </lineage>
</organism>
<reference evidence="1 2" key="1">
    <citation type="submission" date="2017-10" db="EMBL/GenBank/DDBJ databases">
        <title>Comparative genomics in systemic dimorphic fungi from Ajellomycetaceae.</title>
        <authorList>
            <person name="Munoz J.F."/>
            <person name="Mcewen J.G."/>
            <person name="Clay O.K."/>
            <person name="Cuomo C.A."/>
        </authorList>
    </citation>
    <scope>NUCLEOTIDE SEQUENCE [LARGE SCALE GENOMIC DNA]</scope>
    <source>
        <strain evidence="1 2">UAMH7299</strain>
    </source>
</reference>
<evidence type="ECO:0000313" key="1">
    <source>
        <dbReference type="EMBL" id="PGH07741.1"/>
    </source>
</evidence>
<comment type="caution">
    <text evidence="1">The sequence shown here is derived from an EMBL/GenBank/DDBJ whole genome shotgun (WGS) entry which is preliminary data.</text>
</comment>
<dbReference type="STRING" id="1447883.A0A2B7XG41"/>
<proteinExistence type="predicted"/>
<dbReference type="OrthoDB" id="4510162at2759"/>
<evidence type="ECO:0000313" key="2">
    <source>
        <dbReference type="Proteomes" id="UP000224634"/>
    </source>
</evidence>
<sequence>MASTCQVFQFEGNNEQYIQYLEHWLSWILNAVPPILQVDRVPRQNIQRCELDNSQGLRAEKQELKVIPYNYLKTFLKEIPDLKSWNNFREANCFHTSEQNKFIIASLLSVQTIKLDGPAISSPTTHGSASLIGLFTVFHAYTVKTGEWAAKNELAAKLANFHQIIVASMCVVLLQVSARIKTVELIRKASINNSQLQQLEKYHYTAVWINQVISQTSHSSWGHWSAEIFFLSLSPSFW</sequence>
<name>A0A2B7XG41_POLH7</name>
<dbReference type="AlphaFoldDB" id="A0A2B7XG41"/>
<gene>
    <name evidence="1" type="ORF">AJ80_07946</name>
</gene>
<dbReference type="Proteomes" id="UP000224634">
    <property type="component" value="Unassembled WGS sequence"/>
</dbReference>